<protein>
    <submittedName>
        <fullName evidence="2">Uncharacterized protein</fullName>
    </submittedName>
</protein>
<keyword evidence="3" id="KW-1185">Reference proteome</keyword>
<sequence>MNLANNLEVRKERPSRVTIYRRIGNAENMRELLNNNEVTDDTETSHSISSSNHDQVDARDDIIHRSSSVSSLQHENADDHRIDDNRHEDNIPRMSPSLSSEQNSWIDEDSEEFFGTDIEDDINDDGDIFHDSDDNNYDWVNNFEADDIPEEITFEKLRNLCNSDEGNAKIEGLVVSKVEILIAVLKFGLVNKLCQTAIADLFKMINCFMGKRLLPEIRYFIDQFFNTQSGIEFHSVCPHCKRYIKKFIVRQIA</sequence>
<name>A0A7M7QLW7_NASVI</name>
<dbReference type="OrthoDB" id="8191915at2759"/>
<feature type="compositionally biased region" description="Basic and acidic residues" evidence="1">
    <location>
        <begin position="75"/>
        <end position="91"/>
    </location>
</feature>
<reference evidence="2" key="1">
    <citation type="submission" date="2021-01" db="UniProtKB">
        <authorList>
            <consortium name="EnsemblMetazoa"/>
        </authorList>
    </citation>
    <scope>IDENTIFICATION</scope>
</reference>
<dbReference type="KEGG" id="nvi:116417908"/>
<organism evidence="2 3">
    <name type="scientific">Nasonia vitripennis</name>
    <name type="common">Parasitic wasp</name>
    <dbReference type="NCBI Taxonomy" id="7425"/>
    <lineage>
        <taxon>Eukaryota</taxon>
        <taxon>Metazoa</taxon>
        <taxon>Ecdysozoa</taxon>
        <taxon>Arthropoda</taxon>
        <taxon>Hexapoda</taxon>
        <taxon>Insecta</taxon>
        <taxon>Pterygota</taxon>
        <taxon>Neoptera</taxon>
        <taxon>Endopterygota</taxon>
        <taxon>Hymenoptera</taxon>
        <taxon>Apocrita</taxon>
        <taxon>Proctotrupomorpha</taxon>
        <taxon>Chalcidoidea</taxon>
        <taxon>Pteromalidae</taxon>
        <taxon>Pteromalinae</taxon>
        <taxon>Nasonia</taxon>
    </lineage>
</organism>
<dbReference type="GeneID" id="116417908"/>
<feature type="compositionally biased region" description="Basic and acidic residues" evidence="1">
    <location>
        <begin position="54"/>
        <end position="64"/>
    </location>
</feature>
<proteinExistence type="predicted"/>
<dbReference type="RefSeq" id="XP_031788919.1">
    <property type="nucleotide sequence ID" value="XM_031933059.1"/>
</dbReference>
<dbReference type="InParanoid" id="A0A7M7QLW7"/>
<feature type="compositionally biased region" description="Polar residues" evidence="1">
    <location>
        <begin position="65"/>
        <end position="74"/>
    </location>
</feature>
<accession>A0A7M7QLW7</accession>
<evidence type="ECO:0000313" key="2">
    <source>
        <dbReference type="EnsemblMetazoa" id="XP_031788919"/>
    </source>
</evidence>
<evidence type="ECO:0000313" key="3">
    <source>
        <dbReference type="Proteomes" id="UP000002358"/>
    </source>
</evidence>
<feature type="region of interest" description="Disordered" evidence="1">
    <location>
        <begin position="39"/>
        <end position="104"/>
    </location>
</feature>
<evidence type="ECO:0000256" key="1">
    <source>
        <dbReference type="SAM" id="MobiDB-lite"/>
    </source>
</evidence>
<dbReference type="Proteomes" id="UP000002358">
    <property type="component" value="Unassembled WGS sequence"/>
</dbReference>
<dbReference type="AlphaFoldDB" id="A0A7M7QLW7"/>
<dbReference type="EnsemblMetazoa" id="XM_031933059">
    <property type="protein sequence ID" value="XP_031788919"/>
    <property type="gene ID" value="LOC116417908"/>
</dbReference>